<evidence type="ECO:0000313" key="1">
    <source>
        <dbReference type="EMBL" id="TKI89040.1"/>
    </source>
</evidence>
<protein>
    <submittedName>
        <fullName evidence="1">Noncanonical pyrimidine nucleotidase, YjjG family</fullName>
    </submittedName>
</protein>
<proteinExistence type="predicted"/>
<gene>
    <name evidence="1" type="ORF">FC699_26875</name>
</gene>
<dbReference type="EMBL" id="SZON01001989">
    <property type="protein sequence ID" value="TKI89040.1"/>
    <property type="molecule type" value="Genomic_DNA"/>
</dbReference>
<comment type="caution">
    <text evidence="1">The sequence shown here is derived from an EMBL/GenBank/DDBJ whole genome shotgun (WGS) entry which is preliminary data.</text>
</comment>
<accession>A0A4U3ANE0</accession>
<reference evidence="1 2" key="1">
    <citation type="journal article" date="2019" name="Environ. Microbiol.">
        <title>An active ?-lactamase is a part of an orchestrated cell wall stress resistance network of Bacillus subtilis and related rhizosphere species.</title>
        <authorList>
            <person name="Bucher T."/>
            <person name="Keren-Paz A."/>
            <person name="Hausser J."/>
            <person name="Olender T."/>
            <person name="Cytryn E."/>
            <person name="Kolodkin-Gal I."/>
        </authorList>
    </citation>
    <scope>NUCLEOTIDE SEQUENCE [LARGE SCALE GENOMIC DNA]</scope>
    <source>
        <strain evidence="1 2">I5</strain>
    </source>
</reference>
<feature type="non-terminal residue" evidence="1">
    <location>
        <position position="29"/>
    </location>
</feature>
<organism evidence="1 2">
    <name type="scientific">Bacillus wiedmannii</name>
    <dbReference type="NCBI Taxonomy" id="1890302"/>
    <lineage>
        <taxon>Bacteria</taxon>
        <taxon>Bacillati</taxon>
        <taxon>Bacillota</taxon>
        <taxon>Bacilli</taxon>
        <taxon>Bacillales</taxon>
        <taxon>Bacillaceae</taxon>
        <taxon>Bacillus</taxon>
        <taxon>Bacillus cereus group</taxon>
    </lineage>
</organism>
<dbReference type="Proteomes" id="UP000305222">
    <property type="component" value="Unassembled WGS sequence"/>
</dbReference>
<dbReference type="AlphaFoldDB" id="A0A4U3ANE0"/>
<sequence length="29" mass="3440">MNEKIQIVNNVLVEESIMKYKVILFDVDD</sequence>
<evidence type="ECO:0000313" key="2">
    <source>
        <dbReference type="Proteomes" id="UP000305222"/>
    </source>
</evidence>
<name>A0A4U3ANE0_9BACI</name>